<protein>
    <submittedName>
        <fullName evidence="1">Rhamnan synthesis F</fullName>
    </submittedName>
</protein>
<dbReference type="InterPro" id="IPR007739">
    <property type="entry name" value="RgpF"/>
</dbReference>
<sequence length="126" mass="14448">PNLLDEFLLPLRTWGMPYRLLLSTVAASEKAVRQRIAALGMAAEIHVFENRGRDVLPFLQLASRLLDEGESLILKLHTKRSLHRGDGETWRRDLLDKLVALDESECILQAFQAHLRWAWWCPTGTC</sequence>
<feature type="non-terminal residue" evidence="1">
    <location>
        <position position="1"/>
    </location>
</feature>
<gene>
    <name evidence="1" type="ORF">B1A_09055</name>
</gene>
<accession>T1CAS7</accession>
<dbReference type="Pfam" id="PF05045">
    <property type="entry name" value="RgpF"/>
    <property type="match status" value="1"/>
</dbReference>
<dbReference type="AlphaFoldDB" id="T1CAS7"/>
<comment type="caution">
    <text evidence="1">The sequence shown here is derived from an EMBL/GenBank/DDBJ whole genome shotgun (WGS) entry which is preliminary data.</text>
</comment>
<organism evidence="1">
    <name type="scientific">mine drainage metagenome</name>
    <dbReference type="NCBI Taxonomy" id="410659"/>
    <lineage>
        <taxon>unclassified sequences</taxon>
        <taxon>metagenomes</taxon>
        <taxon>ecological metagenomes</taxon>
    </lineage>
</organism>
<dbReference type="EMBL" id="AUZX01006452">
    <property type="protein sequence ID" value="EQD63600.1"/>
    <property type="molecule type" value="Genomic_DNA"/>
</dbReference>
<reference evidence="1" key="1">
    <citation type="submission" date="2013-08" db="EMBL/GenBank/DDBJ databases">
        <authorList>
            <person name="Mendez C."/>
            <person name="Richter M."/>
            <person name="Ferrer M."/>
            <person name="Sanchez J."/>
        </authorList>
    </citation>
    <scope>NUCLEOTIDE SEQUENCE</scope>
</reference>
<evidence type="ECO:0000313" key="1">
    <source>
        <dbReference type="EMBL" id="EQD63600.1"/>
    </source>
</evidence>
<proteinExistence type="predicted"/>
<reference evidence="1" key="2">
    <citation type="journal article" date="2014" name="ISME J.">
        <title>Microbial stratification in low pH oxic and suboxic macroscopic growths along an acid mine drainage.</title>
        <authorList>
            <person name="Mendez-Garcia C."/>
            <person name="Mesa V."/>
            <person name="Sprenger R.R."/>
            <person name="Richter M."/>
            <person name="Diez M.S."/>
            <person name="Solano J."/>
            <person name="Bargiela R."/>
            <person name="Golyshina O.V."/>
            <person name="Manteca A."/>
            <person name="Ramos J.L."/>
            <person name="Gallego J.R."/>
            <person name="Llorente I."/>
            <person name="Martins Dos Santos V.A."/>
            <person name="Jensen O.N."/>
            <person name="Pelaez A.I."/>
            <person name="Sanchez J."/>
            <person name="Ferrer M."/>
        </authorList>
    </citation>
    <scope>NUCLEOTIDE SEQUENCE</scope>
</reference>
<name>T1CAS7_9ZZZZ</name>